<feature type="transmembrane region" description="Helical" evidence="1">
    <location>
        <begin position="81"/>
        <end position="101"/>
    </location>
</feature>
<dbReference type="OrthoDB" id="1765250at2"/>
<feature type="transmembrane region" description="Helical" evidence="1">
    <location>
        <begin position="166"/>
        <end position="188"/>
    </location>
</feature>
<dbReference type="PANTHER" id="PTHR34989:SF1">
    <property type="entry name" value="PROTEIN HDED"/>
    <property type="match status" value="1"/>
</dbReference>
<feature type="transmembrane region" description="Helical" evidence="1">
    <location>
        <begin position="47"/>
        <end position="69"/>
    </location>
</feature>
<organism evidence="2 3">
    <name type="scientific">Eubacterium barkeri</name>
    <name type="common">Clostridium barkeri</name>
    <dbReference type="NCBI Taxonomy" id="1528"/>
    <lineage>
        <taxon>Bacteria</taxon>
        <taxon>Bacillati</taxon>
        <taxon>Bacillota</taxon>
        <taxon>Clostridia</taxon>
        <taxon>Eubacteriales</taxon>
        <taxon>Eubacteriaceae</taxon>
        <taxon>Eubacterium</taxon>
    </lineage>
</organism>
<protein>
    <submittedName>
        <fullName evidence="2">Uncharacterized membrane protein HdeD, DUF308 family</fullName>
    </submittedName>
</protein>
<dbReference type="Pfam" id="PF03729">
    <property type="entry name" value="DUF308"/>
    <property type="match status" value="2"/>
</dbReference>
<sequence>MNINNGPIGELEEEVLSTIKHWWVILIVGLLAIGVGIWMLFRPGLAYEALSIVFAVSFLVGGIGTCYFAIANRKNTPAWGWNLVCGLLILILGIILVASPGMSAGTLIYYVGFAIVFGGFNTIGLAFALKNAGSSSGWGWNLALGIIIIILGFILMFSPLLAILTIVIWSGIGFITFGISCCGAAYHLSKVKGIMKKS</sequence>
<keyword evidence="1" id="KW-0472">Membrane</keyword>
<dbReference type="InterPro" id="IPR005325">
    <property type="entry name" value="DUF308_memb"/>
</dbReference>
<accession>A0A1H3FFU5</accession>
<feature type="transmembrane region" description="Helical" evidence="1">
    <location>
        <begin position="107"/>
        <end position="128"/>
    </location>
</feature>
<dbReference type="STRING" id="1528.SAMN04488579_11015"/>
<name>A0A1H3FFU5_EUBBA</name>
<evidence type="ECO:0000313" key="3">
    <source>
        <dbReference type="Proteomes" id="UP000199652"/>
    </source>
</evidence>
<keyword evidence="3" id="KW-1185">Reference proteome</keyword>
<feature type="transmembrane region" description="Helical" evidence="1">
    <location>
        <begin position="140"/>
        <end position="160"/>
    </location>
</feature>
<gene>
    <name evidence="2" type="ORF">SAMN04488579_11015</name>
</gene>
<feature type="transmembrane region" description="Helical" evidence="1">
    <location>
        <begin position="21"/>
        <end position="41"/>
    </location>
</feature>
<proteinExistence type="predicted"/>
<dbReference type="PANTHER" id="PTHR34989">
    <property type="entry name" value="PROTEIN HDED"/>
    <property type="match status" value="1"/>
</dbReference>
<evidence type="ECO:0000256" key="1">
    <source>
        <dbReference type="SAM" id="Phobius"/>
    </source>
</evidence>
<dbReference type="RefSeq" id="WP_090245016.1">
    <property type="nucleotide sequence ID" value="NZ_FNOU01000010.1"/>
</dbReference>
<keyword evidence="1" id="KW-1133">Transmembrane helix</keyword>
<reference evidence="3" key="1">
    <citation type="submission" date="2016-10" db="EMBL/GenBank/DDBJ databases">
        <authorList>
            <person name="Varghese N."/>
            <person name="Submissions S."/>
        </authorList>
    </citation>
    <scope>NUCLEOTIDE SEQUENCE [LARGE SCALE GENOMIC DNA]</scope>
    <source>
        <strain evidence="3">VPI 5359</strain>
    </source>
</reference>
<dbReference type="InterPro" id="IPR052712">
    <property type="entry name" value="Acid_resist_chaperone_HdeD"/>
</dbReference>
<dbReference type="EMBL" id="FNOU01000010">
    <property type="protein sequence ID" value="SDX88989.1"/>
    <property type="molecule type" value="Genomic_DNA"/>
</dbReference>
<evidence type="ECO:0000313" key="2">
    <source>
        <dbReference type="EMBL" id="SDX88989.1"/>
    </source>
</evidence>
<keyword evidence="1" id="KW-0812">Transmembrane</keyword>
<dbReference type="AlphaFoldDB" id="A0A1H3FFU5"/>
<dbReference type="GO" id="GO:0005886">
    <property type="term" value="C:plasma membrane"/>
    <property type="evidence" value="ECO:0007669"/>
    <property type="project" value="TreeGrafter"/>
</dbReference>
<dbReference type="Proteomes" id="UP000199652">
    <property type="component" value="Unassembled WGS sequence"/>
</dbReference>